<name>A0A1H6FZS8_9EURY</name>
<feature type="compositionally biased region" description="Polar residues" evidence="5">
    <location>
        <begin position="492"/>
        <end position="502"/>
    </location>
</feature>
<accession>A0A1H6FZS8</accession>
<feature type="domain" description="HAMP" evidence="7">
    <location>
        <begin position="376"/>
        <end position="422"/>
    </location>
</feature>
<dbReference type="PROSITE" id="PS50885">
    <property type="entry name" value="HAMP"/>
    <property type="match status" value="2"/>
</dbReference>
<dbReference type="SMART" id="SM00283">
    <property type="entry name" value="MA"/>
    <property type="match status" value="1"/>
</dbReference>
<keyword evidence="1 3" id="KW-0807">Transducer</keyword>
<dbReference type="SMART" id="SM00304">
    <property type="entry name" value="HAMP"/>
    <property type="match status" value="3"/>
</dbReference>
<dbReference type="EMBL" id="FNWL01000002">
    <property type="protein sequence ID" value="SEH15533.1"/>
    <property type="molecule type" value="Genomic_DNA"/>
</dbReference>
<dbReference type="InterPro" id="IPR004089">
    <property type="entry name" value="MCPsignal_dom"/>
</dbReference>
<dbReference type="GO" id="GO:0016020">
    <property type="term" value="C:membrane"/>
    <property type="evidence" value="ECO:0007669"/>
    <property type="project" value="InterPro"/>
</dbReference>
<dbReference type="GO" id="GO:0007165">
    <property type="term" value="P:signal transduction"/>
    <property type="evidence" value="ECO:0007669"/>
    <property type="project" value="UniProtKB-KW"/>
</dbReference>
<evidence type="ECO:0000256" key="5">
    <source>
        <dbReference type="SAM" id="MobiDB-lite"/>
    </source>
</evidence>
<gene>
    <name evidence="8" type="ORF">SAMN04487967_2123</name>
</gene>
<evidence type="ECO:0000313" key="9">
    <source>
        <dbReference type="Proteomes" id="UP000199112"/>
    </source>
</evidence>
<dbReference type="RefSeq" id="WP_090506978.1">
    <property type="nucleotide sequence ID" value="NZ_FNWL01000002.1"/>
</dbReference>
<dbReference type="Pfam" id="PF00672">
    <property type="entry name" value="HAMP"/>
    <property type="match status" value="2"/>
</dbReference>
<reference evidence="9" key="1">
    <citation type="submission" date="2016-10" db="EMBL/GenBank/DDBJ databases">
        <authorList>
            <person name="Varghese N."/>
            <person name="Submissions S."/>
        </authorList>
    </citation>
    <scope>NUCLEOTIDE SEQUENCE [LARGE SCALE GENOMIC DNA]</scope>
    <source>
        <strain evidence="9">CGMCC 1.8981</strain>
    </source>
</reference>
<feature type="domain" description="HAMP" evidence="7">
    <location>
        <begin position="299"/>
        <end position="351"/>
    </location>
</feature>
<dbReference type="Gene3D" id="3.30.450.20">
    <property type="entry name" value="PAS domain"/>
    <property type="match status" value="2"/>
</dbReference>
<evidence type="ECO:0000259" key="6">
    <source>
        <dbReference type="PROSITE" id="PS50111"/>
    </source>
</evidence>
<dbReference type="Gene3D" id="6.10.250.1910">
    <property type="match status" value="1"/>
</dbReference>
<feature type="region of interest" description="Disordered" evidence="5">
    <location>
        <begin position="492"/>
        <end position="526"/>
    </location>
</feature>
<dbReference type="PANTHER" id="PTHR32089">
    <property type="entry name" value="METHYL-ACCEPTING CHEMOTAXIS PROTEIN MCPB"/>
    <property type="match status" value="1"/>
</dbReference>
<keyword evidence="9" id="KW-1185">Reference proteome</keyword>
<dbReference type="SUPFAM" id="SSF58104">
    <property type="entry name" value="Methyl-accepting chemotaxis protein (MCP) signaling domain"/>
    <property type="match status" value="1"/>
</dbReference>
<sequence>MLVLFAVIILCITSIGGVIYLQTGSALEAETADELEQSTQLQSNVLAESIDRYQHHVRTLAESNVINSGTDGEIELTLNSEVSSAPDSVVAAHYIDTDDYEVLISSDDDAEGVSFADEGVDWATDDTLHDGQSGIHLTDPYDDPVTDNASIAITSSVPEESDRGVVFVIDQDDHASELASPSLEDDAFTQIVNEDGEVVMSHDDEAATDEHHGVDDEDDPRAAAIESGLEGETGYLESDVGGSEMALGYAPVDGTDWVIMAHTPMDAAYDLHQSVTRSVIALVLVSLLGLGTIGVVVGRNMSRSLNELTAKTREVEQGNLETELESDRIDEIGELYAAFRSMRDSLRETLHEVNTAKKRAERREQTLEVLVQQLEQEASEVMKRAADGDLTQRMDVTEGNEAIEQVATEYNEMIERIETTIDDPKRFAGDVASHSEQVTANVEEVQAASEQVSTAVQDISSHIDHQHTMFRSAAGEMAEIEQMADDIASLSESVSHSATQTAAAGEEGRSTARNAKEAMSRIDEESKQTLREIEKLEQQMAEIEEIVDMISEHAAQTDLLALSANIEASRQTTETTEFGTVAAEVKELARETKESAAEIDTIIASLESQLERTTWEVEATRSEIDESKAVIEETVDTLESIATYTTSTSSGVQQIASLSQQQSDSTQDARQLITNATELSEQVTAETETVAAATEEQTSSLEEVTTSANQLASEAQSLHSTLDYFETAADDEPEHHFKFSHGTLEE</sequence>
<evidence type="ECO:0000313" key="8">
    <source>
        <dbReference type="EMBL" id="SEH15533.1"/>
    </source>
</evidence>
<evidence type="ECO:0000256" key="4">
    <source>
        <dbReference type="SAM" id="Coils"/>
    </source>
</evidence>
<dbReference type="Pfam" id="PF00015">
    <property type="entry name" value="MCPsignal"/>
    <property type="match status" value="1"/>
</dbReference>
<evidence type="ECO:0000259" key="7">
    <source>
        <dbReference type="PROSITE" id="PS50885"/>
    </source>
</evidence>
<feature type="coiled-coil region" evidence="4">
    <location>
        <begin position="343"/>
        <end position="420"/>
    </location>
</feature>
<comment type="similarity">
    <text evidence="2">Belongs to the methyl-accepting chemotaxis (MCP) protein family.</text>
</comment>
<evidence type="ECO:0000256" key="1">
    <source>
        <dbReference type="ARBA" id="ARBA00023224"/>
    </source>
</evidence>
<feature type="domain" description="Methyl-accepting transducer" evidence="6">
    <location>
        <begin position="441"/>
        <end position="677"/>
    </location>
</feature>
<dbReference type="PROSITE" id="PS50111">
    <property type="entry name" value="CHEMOTAXIS_TRANSDUC_2"/>
    <property type="match status" value="1"/>
</dbReference>
<proteinExistence type="inferred from homology"/>
<dbReference type="Proteomes" id="UP000199112">
    <property type="component" value="Unassembled WGS sequence"/>
</dbReference>
<dbReference type="PANTHER" id="PTHR32089:SF112">
    <property type="entry name" value="LYSOZYME-LIKE PROTEIN-RELATED"/>
    <property type="match status" value="1"/>
</dbReference>
<dbReference type="CDD" id="cd12912">
    <property type="entry name" value="PDC2_MCP_like"/>
    <property type="match status" value="1"/>
</dbReference>
<keyword evidence="4" id="KW-0175">Coiled coil</keyword>
<dbReference type="OrthoDB" id="8523at2157"/>
<protein>
    <submittedName>
        <fullName evidence="8">Methyl-accepting chemotaxis sensory transducer with Cache sensor</fullName>
    </submittedName>
</protein>
<organism evidence="8 9">
    <name type="scientific">Natronorubrum sediminis</name>
    <dbReference type="NCBI Taxonomy" id="640943"/>
    <lineage>
        <taxon>Archaea</taxon>
        <taxon>Methanobacteriati</taxon>
        <taxon>Methanobacteriota</taxon>
        <taxon>Stenosarchaea group</taxon>
        <taxon>Halobacteria</taxon>
        <taxon>Halobacteriales</taxon>
        <taxon>Natrialbaceae</taxon>
        <taxon>Natronorubrum</taxon>
    </lineage>
</organism>
<dbReference type="AlphaFoldDB" id="A0A1H6FZS8"/>
<feature type="compositionally biased region" description="Basic and acidic residues" evidence="5">
    <location>
        <begin position="506"/>
        <end position="526"/>
    </location>
</feature>
<dbReference type="Gene3D" id="1.10.287.950">
    <property type="entry name" value="Methyl-accepting chemotaxis protein"/>
    <property type="match status" value="1"/>
</dbReference>
<evidence type="ECO:0000256" key="3">
    <source>
        <dbReference type="PROSITE-ProRule" id="PRU00284"/>
    </source>
</evidence>
<evidence type="ECO:0000256" key="2">
    <source>
        <dbReference type="ARBA" id="ARBA00029447"/>
    </source>
</evidence>
<dbReference type="CDD" id="cd06225">
    <property type="entry name" value="HAMP"/>
    <property type="match status" value="2"/>
</dbReference>
<dbReference type="InterPro" id="IPR003660">
    <property type="entry name" value="HAMP_dom"/>
</dbReference>